<dbReference type="SUPFAM" id="SSF53098">
    <property type="entry name" value="Ribonuclease H-like"/>
    <property type="match status" value="1"/>
</dbReference>
<reference evidence="1 2" key="1">
    <citation type="submission" date="2024-10" db="EMBL/GenBank/DDBJ databases">
        <authorList>
            <person name="Deangelis K."/>
            <person name="Huntemann M."/>
            <person name="Clum A."/>
            <person name="Wang J."/>
            <person name="Palaniappan K."/>
            <person name="Ritter S."/>
            <person name="Chen I.-M."/>
            <person name="Stamatis D."/>
            <person name="Reddy T."/>
            <person name="O'Malley R."/>
            <person name="Daum C."/>
            <person name="Ng V."/>
            <person name="Ivanova N."/>
            <person name="Kyrpides N."/>
            <person name="Woyke T."/>
        </authorList>
    </citation>
    <scope>NUCLEOTIDE SEQUENCE [LARGE SCALE GENOMIC DNA]</scope>
    <source>
        <strain evidence="1 2">GAS97</strain>
    </source>
</reference>
<accession>A0ABW8MRX4</accession>
<protein>
    <submittedName>
        <fullName evidence="1">Uncharacterized protein</fullName>
    </submittedName>
</protein>
<proteinExistence type="predicted"/>
<dbReference type="InterPro" id="IPR012337">
    <property type="entry name" value="RNaseH-like_sf"/>
</dbReference>
<dbReference type="PANTHER" id="PTHR36015:SF6">
    <property type="entry name" value="HOLLIDAY JUNCTION RESOLVASE MOC1, CHLOROPLASTIC-RELATED"/>
    <property type="match status" value="1"/>
</dbReference>
<comment type="caution">
    <text evidence="1">The sequence shown here is derived from an EMBL/GenBank/DDBJ whole genome shotgun (WGS) entry which is preliminary data.</text>
</comment>
<dbReference type="CDD" id="cd22992">
    <property type="entry name" value="MOC1"/>
    <property type="match status" value="1"/>
</dbReference>
<evidence type="ECO:0000313" key="2">
    <source>
        <dbReference type="Proteomes" id="UP001620514"/>
    </source>
</evidence>
<name>A0ABW8MRX4_9BURK</name>
<sequence length="181" mass="19777">MIVIGIDPGLTGAIAFIDTMDGRVHVEDMPTIAIPEAGPKTTIKTEVDVIWLNEVIQEWIPPGAIAFMEHTSSVGQVGQEQAKLSLAAGKASCLAVLRLAGVTVHRVTPVAWKRFYGIKEPMPGSKGLSQKKQALRLARDLYGVEYLKLEKHHNRADALLIARWALRKIVEPEAIADPLDV</sequence>
<dbReference type="RefSeq" id="WP_404609746.1">
    <property type="nucleotide sequence ID" value="NZ_JBIYDN010000015.1"/>
</dbReference>
<dbReference type="Proteomes" id="UP001620514">
    <property type="component" value="Unassembled WGS sequence"/>
</dbReference>
<dbReference type="InterPro" id="IPR045290">
    <property type="entry name" value="MOC1-like"/>
</dbReference>
<organism evidence="1 2">
    <name type="scientific">Caballeronia udeis</name>
    <dbReference type="NCBI Taxonomy" id="1232866"/>
    <lineage>
        <taxon>Bacteria</taxon>
        <taxon>Pseudomonadati</taxon>
        <taxon>Pseudomonadota</taxon>
        <taxon>Betaproteobacteria</taxon>
        <taxon>Burkholderiales</taxon>
        <taxon>Burkholderiaceae</taxon>
        <taxon>Caballeronia</taxon>
    </lineage>
</organism>
<dbReference type="PANTHER" id="PTHR36015">
    <property type="entry name" value="HOLLIDAY JUNCTION RESOLVASE MOC1, CHLOROPLASTIC-RELATED"/>
    <property type="match status" value="1"/>
</dbReference>
<gene>
    <name evidence="1" type="ORF">ABH943_004679</name>
</gene>
<keyword evidence="2" id="KW-1185">Reference proteome</keyword>
<dbReference type="InterPro" id="IPR036397">
    <property type="entry name" value="RNaseH_sf"/>
</dbReference>
<dbReference type="EMBL" id="JBIYDN010000015">
    <property type="protein sequence ID" value="MFK4444657.1"/>
    <property type="molecule type" value="Genomic_DNA"/>
</dbReference>
<dbReference type="Gene3D" id="3.30.420.10">
    <property type="entry name" value="Ribonuclease H-like superfamily/Ribonuclease H"/>
    <property type="match status" value="1"/>
</dbReference>
<reference evidence="1 2" key="2">
    <citation type="submission" date="2024-11" db="EMBL/GenBank/DDBJ databases">
        <title>Using genomics to understand microbial adaptation to soil warming.</title>
        <authorList>
            <person name="Deangelis K.M. PhD."/>
        </authorList>
    </citation>
    <scope>NUCLEOTIDE SEQUENCE [LARGE SCALE GENOMIC DNA]</scope>
    <source>
        <strain evidence="1 2">GAS97</strain>
    </source>
</reference>
<evidence type="ECO:0000313" key="1">
    <source>
        <dbReference type="EMBL" id="MFK4444657.1"/>
    </source>
</evidence>